<dbReference type="InterPro" id="IPR010926">
    <property type="entry name" value="Myosin_TH1"/>
</dbReference>
<dbReference type="SUPFAM" id="SSF52540">
    <property type="entry name" value="P-loop containing nucleoside triphosphate hydrolases"/>
    <property type="match status" value="1"/>
</dbReference>
<dbReference type="PROSITE" id="PS50002">
    <property type="entry name" value="SH3"/>
    <property type="match status" value="1"/>
</dbReference>
<dbReference type="FunFam" id="1.20.120.720:FF:000015">
    <property type="entry name" value="Myosin I"/>
    <property type="match status" value="1"/>
</dbReference>
<keyword evidence="3 12" id="KW-0728">SH3 domain</keyword>
<evidence type="ECO:0000256" key="6">
    <source>
        <dbReference type="ARBA" id="ARBA00022741"/>
    </source>
</evidence>
<feature type="compositionally biased region" description="Pro residues" evidence="14">
    <location>
        <begin position="1128"/>
        <end position="1142"/>
    </location>
</feature>
<dbReference type="InterPro" id="IPR001609">
    <property type="entry name" value="Myosin_head_motor_dom-like"/>
</dbReference>
<feature type="domain" description="TH1" evidence="17">
    <location>
        <begin position="771"/>
        <end position="966"/>
    </location>
</feature>
<dbReference type="GO" id="GO:0051286">
    <property type="term" value="C:cell tip"/>
    <property type="evidence" value="ECO:0007669"/>
    <property type="project" value="TreeGrafter"/>
</dbReference>
<dbReference type="GO" id="GO:0000146">
    <property type="term" value="F:microfilament motor activity"/>
    <property type="evidence" value="ECO:0007669"/>
    <property type="project" value="TreeGrafter"/>
</dbReference>
<dbReference type="Gene3D" id="2.30.30.40">
    <property type="entry name" value="SH3 Domains"/>
    <property type="match status" value="1"/>
</dbReference>
<dbReference type="InterPro" id="IPR036028">
    <property type="entry name" value="SH3-like_dom_sf"/>
</dbReference>
<dbReference type="InterPro" id="IPR036961">
    <property type="entry name" value="Kinesin_motor_dom_sf"/>
</dbReference>
<keyword evidence="11 13" id="KW-0009">Actin-binding</keyword>
<dbReference type="GO" id="GO:0030479">
    <property type="term" value="C:actin cortical patch"/>
    <property type="evidence" value="ECO:0007669"/>
    <property type="project" value="UniProtKB-SubCell"/>
</dbReference>
<dbReference type="GO" id="GO:0016787">
    <property type="term" value="F:hydrolase activity"/>
    <property type="evidence" value="ECO:0007669"/>
    <property type="project" value="UniProtKB-KW"/>
</dbReference>
<evidence type="ECO:0000256" key="13">
    <source>
        <dbReference type="PROSITE-ProRule" id="PRU00782"/>
    </source>
</evidence>
<dbReference type="OrthoDB" id="6108017at2759"/>
<dbReference type="InterPro" id="IPR027417">
    <property type="entry name" value="P-loop_NTPase"/>
</dbReference>
<dbReference type="OMA" id="NDQENQC"/>
<evidence type="ECO:0000256" key="4">
    <source>
        <dbReference type="ARBA" id="ARBA00022490"/>
    </source>
</evidence>
<keyword evidence="8 13" id="KW-0067">ATP-binding</keyword>
<dbReference type="Gene3D" id="1.10.10.820">
    <property type="match status" value="1"/>
</dbReference>
<feature type="compositionally biased region" description="Low complexity" evidence="14">
    <location>
        <begin position="1260"/>
        <end position="1277"/>
    </location>
</feature>
<dbReference type="EMBL" id="LT554202">
    <property type="protein sequence ID" value="SAM03521.1"/>
    <property type="molecule type" value="Genomic_DNA"/>
</dbReference>
<dbReference type="FunFam" id="2.30.30.40:FF:000072">
    <property type="entry name" value="Unconventional Myosin IB"/>
    <property type="match status" value="1"/>
</dbReference>
<accession>A0A163JWI5</accession>
<dbReference type="Pfam" id="PF06017">
    <property type="entry name" value="Myosin_TH1"/>
    <property type="match status" value="1"/>
</dbReference>
<dbReference type="Pfam" id="PF00018">
    <property type="entry name" value="SH3_1"/>
    <property type="match status" value="1"/>
</dbReference>
<dbReference type="STRING" id="4829.A0A163JWI5"/>
<dbReference type="Gene3D" id="3.40.850.10">
    <property type="entry name" value="Kinesin motor domain"/>
    <property type="match status" value="1"/>
</dbReference>
<dbReference type="SMART" id="SM00326">
    <property type="entry name" value="SH3"/>
    <property type="match status" value="1"/>
</dbReference>
<evidence type="ECO:0008006" key="20">
    <source>
        <dbReference type="Google" id="ProtNLM"/>
    </source>
</evidence>
<dbReference type="GO" id="GO:0005524">
    <property type="term" value="F:ATP binding"/>
    <property type="evidence" value="ECO:0007669"/>
    <property type="project" value="UniProtKB-UniRule"/>
</dbReference>
<feature type="compositionally biased region" description="Low complexity" evidence="14">
    <location>
        <begin position="1206"/>
        <end position="1226"/>
    </location>
</feature>
<dbReference type="Proteomes" id="UP000078561">
    <property type="component" value="Unassembled WGS sequence"/>
</dbReference>
<evidence type="ECO:0000256" key="3">
    <source>
        <dbReference type="ARBA" id="ARBA00022443"/>
    </source>
</evidence>
<dbReference type="InterPro" id="IPR001452">
    <property type="entry name" value="SH3_domain"/>
</dbReference>
<dbReference type="GO" id="GO:0007015">
    <property type="term" value="P:actin filament organization"/>
    <property type="evidence" value="ECO:0007669"/>
    <property type="project" value="TreeGrafter"/>
</dbReference>
<evidence type="ECO:0000256" key="1">
    <source>
        <dbReference type="ARBA" id="ARBA00004134"/>
    </source>
</evidence>
<dbReference type="Gene3D" id="1.20.120.720">
    <property type="entry name" value="Myosin VI head, motor domain, U50 subdomain"/>
    <property type="match status" value="1"/>
</dbReference>
<comment type="subcellular location">
    <subcellularLocation>
        <location evidence="1">Cytoplasm</location>
        <location evidence="1">Cytoskeleton</location>
        <location evidence="1">Actin patch</location>
    </subcellularLocation>
</comment>
<gene>
    <name evidence="18" type="primary">ABSGL_09362.1 scaffold 11175</name>
</gene>
<dbReference type="CDD" id="cd01378">
    <property type="entry name" value="MYSc_Myo1"/>
    <property type="match status" value="1"/>
</dbReference>
<keyword evidence="4" id="KW-0963">Cytoplasm</keyword>
<keyword evidence="5" id="KW-0597">Phosphoprotein</keyword>
<dbReference type="Pfam" id="PF00063">
    <property type="entry name" value="Myosin_head"/>
    <property type="match status" value="1"/>
</dbReference>
<dbReference type="PRINTS" id="PR00452">
    <property type="entry name" value="SH3DOMAIN"/>
</dbReference>
<evidence type="ECO:0000259" key="15">
    <source>
        <dbReference type="PROSITE" id="PS50002"/>
    </source>
</evidence>
<evidence type="ECO:0000256" key="12">
    <source>
        <dbReference type="PROSITE-ProRule" id="PRU00192"/>
    </source>
</evidence>
<organism evidence="18">
    <name type="scientific">Absidia glauca</name>
    <name type="common">Pin mould</name>
    <dbReference type="NCBI Taxonomy" id="4829"/>
    <lineage>
        <taxon>Eukaryota</taxon>
        <taxon>Fungi</taxon>
        <taxon>Fungi incertae sedis</taxon>
        <taxon>Mucoromycota</taxon>
        <taxon>Mucoromycotina</taxon>
        <taxon>Mucoromycetes</taxon>
        <taxon>Mucorales</taxon>
        <taxon>Cunninghamellaceae</taxon>
        <taxon>Absidia</taxon>
    </lineage>
</organism>
<reference evidence="18" key="1">
    <citation type="submission" date="2016-04" db="EMBL/GenBank/DDBJ databases">
        <authorList>
            <person name="Evans L.H."/>
            <person name="Alamgir A."/>
            <person name="Owens N."/>
            <person name="Weber N.D."/>
            <person name="Virtaneva K."/>
            <person name="Barbian K."/>
            <person name="Babar A."/>
            <person name="Rosenke K."/>
        </authorList>
    </citation>
    <scope>NUCLEOTIDE SEQUENCE [LARGE SCALE GENOMIC DNA]</scope>
    <source>
        <strain evidence="18">CBS 101.48</strain>
    </source>
</reference>
<feature type="domain" description="Myosin motor" evidence="16">
    <location>
        <begin position="32"/>
        <end position="713"/>
    </location>
</feature>
<dbReference type="GO" id="GO:0016459">
    <property type="term" value="C:myosin complex"/>
    <property type="evidence" value="ECO:0007669"/>
    <property type="project" value="UniProtKB-KW"/>
</dbReference>
<evidence type="ECO:0000256" key="2">
    <source>
        <dbReference type="ARBA" id="ARBA00008314"/>
    </source>
</evidence>
<dbReference type="GO" id="GO:0005886">
    <property type="term" value="C:plasma membrane"/>
    <property type="evidence" value="ECO:0007669"/>
    <property type="project" value="TreeGrafter"/>
</dbReference>
<proteinExistence type="inferred from homology"/>
<evidence type="ECO:0000256" key="14">
    <source>
        <dbReference type="SAM" id="MobiDB-lite"/>
    </source>
</evidence>
<keyword evidence="19" id="KW-1185">Reference proteome</keyword>
<feature type="region of interest" description="Disordered" evidence="14">
    <location>
        <begin position="1101"/>
        <end position="1301"/>
    </location>
</feature>
<comment type="similarity">
    <text evidence="2 13">Belongs to the TRAFAC class myosin-kinesin ATPase superfamily. Myosin family.</text>
</comment>
<dbReference type="PROSITE" id="PS51757">
    <property type="entry name" value="TH1"/>
    <property type="match status" value="1"/>
</dbReference>
<feature type="domain" description="SH3" evidence="15">
    <location>
        <begin position="1041"/>
        <end position="1100"/>
    </location>
</feature>
<feature type="compositionally biased region" description="Pro residues" evidence="14">
    <location>
        <begin position="1227"/>
        <end position="1247"/>
    </location>
</feature>
<evidence type="ECO:0000256" key="8">
    <source>
        <dbReference type="ARBA" id="ARBA00022840"/>
    </source>
</evidence>
<feature type="region of interest" description="Disordered" evidence="14">
    <location>
        <begin position="959"/>
        <end position="1058"/>
    </location>
</feature>
<evidence type="ECO:0000259" key="16">
    <source>
        <dbReference type="PROSITE" id="PS51456"/>
    </source>
</evidence>
<feature type="compositionally biased region" description="Pro residues" evidence="14">
    <location>
        <begin position="1104"/>
        <end position="1119"/>
    </location>
</feature>
<dbReference type="GO" id="GO:0006897">
    <property type="term" value="P:endocytosis"/>
    <property type="evidence" value="ECO:0007669"/>
    <property type="project" value="TreeGrafter"/>
</dbReference>
<dbReference type="PANTHER" id="PTHR13140:SF837">
    <property type="entry name" value="MYOSIN-3-RELATED"/>
    <property type="match status" value="1"/>
</dbReference>
<keyword evidence="10 13" id="KW-0505">Motor protein</keyword>
<evidence type="ECO:0000256" key="7">
    <source>
        <dbReference type="ARBA" id="ARBA00022801"/>
    </source>
</evidence>
<dbReference type="FunCoup" id="A0A163JWI5">
    <property type="interactions" value="156"/>
</dbReference>
<dbReference type="FunFam" id="1.10.10.820:FF:000001">
    <property type="entry name" value="Myosin heavy chain"/>
    <property type="match status" value="1"/>
</dbReference>
<keyword evidence="6 13" id="KW-0547">Nucleotide-binding</keyword>
<dbReference type="InParanoid" id="A0A163JWI5"/>
<dbReference type="PROSITE" id="PS51456">
    <property type="entry name" value="MYOSIN_MOTOR"/>
    <property type="match status" value="1"/>
</dbReference>
<keyword evidence="9 13" id="KW-0518">Myosin</keyword>
<dbReference type="GO" id="GO:0051015">
    <property type="term" value="F:actin filament binding"/>
    <property type="evidence" value="ECO:0007669"/>
    <property type="project" value="TreeGrafter"/>
</dbReference>
<dbReference type="SMART" id="SM00242">
    <property type="entry name" value="MYSc"/>
    <property type="match status" value="1"/>
</dbReference>
<dbReference type="PANTHER" id="PTHR13140">
    <property type="entry name" value="MYOSIN"/>
    <property type="match status" value="1"/>
</dbReference>
<dbReference type="InterPro" id="IPR036072">
    <property type="entry name" value="MYSc_Myo1"/>
</dbReference>
<feature type="binding site" evidence="13">
    <location>
        <begin position="125"/>
        <end position="132"/>
    </location>
    <ligand>
        <name>ATP</name>
        <dbReference type="ChEBI" id="CHEBI:30616"/>
    </ligand>
</feature>
<dbReference type="Gene3D" id="1.20.58.530">
    <property type="match status" value="1"/>
</dbReference>
<dbReference type="PRINTS" id="PR00193">
    <property type="entry name" value="MYOSINHEAVY"/>
</dbReference>
<evidence type="ECO:0000256" key="11">
    <source>
        <dbReference type="ARBA" id="ARBA00023203"/>
    </source>
</evidence>
<evidence type="ECO:0000313" key="19">
    <source>
        <dbReference type="Proteomes" id="UP000078561"/>
    </source>
</evidence>
<name>A0A163JWI5_ABSGL</name>
<dbReference type="SUPFAM" id="SSF50044">
    <property type="entry name" value="SH3-domain"/>
    <property type="match status" value="1"/>
</dbReference>
<dbReference type="Gene3D" id="1.20.5.4820">
    <property type="match status" value="1"/>
</dbReference>
<dbReference type="FunFam" id="1.20.5.4820:FF:000004">
    <property type="entry name" value="Myosin IE"/>
    <property type="match status" value="1"/>
</dbReference>
<feature type="compositionally biased region" description="Polar residues" evidence="14">
    <location>
        <begin position="1162"/>
        <end position="1174"/>
    </location>
</feature>
<evidence type="ECO:0000259" key="17">
    <source>
        <dbReference type="PROSITE" id="PS51757"/>
    </source>
</evidence>
<dbReference type="CDD" id="cd11856">
    <property type="entry name" value="SH3_p47phox_like"/>
    <property type="match status" value="1"/>
</dbReference>
<dbReference type="GO" id="GO:0051666">
    <property type="term" value="P:actin cortical patch localization"/>
    <property type="evidence" value="ECO:0007669"/>
    <property type="project" value="TreeGrafter"/>
</dbReference>
<evidence type="ECO:0000256" key="10">
    <source>
        <dbReference type="ARBA" id="ARBA00023175"/>
    </source>
</evidence>
<dbReference type="FunFam" id="1.20.58.530:FF:000007">
    <property type="entry name" value="Myosin IE"/>
    <property type="match status" value="1"/>
</dbReference>
<evidence type="ECO:0000256" key="9">
    <source>
        <dbReference type="ARBA" id="ARBA00023123"/>
    </source>
</evidence>
<protein>
    <recommendedName>
        <fullName evidence="20">Myosin-1</fullName>
    </recommendedName>
</protein>
<feature type="region of interest" description="Actin-binding" evidence="13">
    <location>
        <begin position="586"/>
        <end position="608"/>
    </location>
</feature>
<evidence type="ECO:0000256" key="5">
    <source>
        <dbReference type="ARBA" id="ARBA00022553"/>
    </source>
</evidence>
<feature type="compositionally biased region" description="Low complexity" evidence="14">
    <location>
        <begin position="1012"/>
        <end position="1022"/>
    </location>
</feature>
<sequence>MAIKKPLGNKKVIKANRPAKADWKEGVKKKIVGVSDMTLLTKITNEAINENLMKRWQNGEIYTYIGHVLISVNPFRDLGIYTEQVLLSYQGKNLLEMPPHVFAIAEASYHHMNSYKENQCIIISGESGAGKTEAAKQIMQYIAAVSGDSANSSIKEIKDMVLATNPLLESFGCAKTLRNNNSSRHGKYLEIQFNAQGQPVGAIITNYLLEKNRVVGQIDNERNFHVFYQLTKGALPEYQESFGLQGPESYLYTSRSNCLDVEGIDDVNDFQDTLNAMNIIGLQKSEQDEIFKLLATILWIGNLVFVEDDAGNAAISDGDVANFVAYLLEVDSESLSKALTSRIMETQRGGRRGSVYEVPLNVTQASAVRDALSKTIYERLFEWIVARVNVSLESRGGAEYVIGVLDIYGFEIFEDNNFEQMCINYVNEKLQQIFIELTLKAEQEEYVREQIQWTPIKFFNNKVVCDLIEEKRPPGVFAALNDACATAHADPSAADNSFVQRLGFLANNAHFESRGSKFLIRHYAGDVLYNVEGMTDKNKDALLKDLLELVTGSTDQFISQTLFPERIDPNSKKRPPTAGDKIKTSCNALVTKLMQCHPSYIRTIKPNDNRSSSDYDQKRVLHQVQYLGLCENIRVRRAGFAYRTTFDKFLERFYLLSPSTGYAGDYVWNGDAKTGSFEIMKHNNIPTDEWQMGTSKMFIRHPETIFALEHMRDRYWHNMATRIQRAWRGYVRHKHECARRIQRFWRQNKYNIGYLQMREYGHQLLDNRKERRRYSLLSMRKFTGDYLDIKNGTGAVSMIRGAISFGANEEVIFSMRGQTLVARAMRSSVPSPRTLVMTNQAIHIVMTTKKEQVLSMVDEKAIPLNSISAVSLSNLRDDWFVLHVDGSPDGDTVLSCLFKTELLAHLSQQTGGKIQVNVDSQFPYKKKGGKSVTMKFVKDETATGDGIYKSHVVRIASGEPATSVSDPPCPVKPRSTTTTTPAKRKIVKKPAAATRPIGSGPTASAIPPPAHIPASSTPPSTTGGRQLPPPPPPAPSAPSTPTLPTYKAIYPFQSDNDGEVSFEEGTVLEIVEKDDNGWWLARLDGKEGWVPNNYLEEYVAPKPVKAPPPPARRPPPSVPQPSTSSSTPKPPPVIQPTMPTPVIPSVSSSPPPPVTNRPAPSISSSYANNSNTPSGPIAIPVMPGVAAPLGANGVPPWKAQLEARKAAAAGGTPPTPAARPVSSTSSTPPPPINRRPPPVTAPKPVIPARPTNLSKPSIPARPGSAAPSNAASSLADAVRIRNKKSYGKGDKQTKPPSSCAT</sequence>
<evidence type="ECO:0000313" key="18">
    <source>
        <dbReference type="EMBL" id="SAM03521.1"/>
    </source>
</evidence>
<feature type="compositionally biased region" description="Pro residues" evidence="14">
    <location>
        <begin position="1027"/>
        <end position="1038"/>
    </location>
</feature>
<keyword evidence="7" id="KW-0378">Hydrolase</keyword>